<dbReference type="EMBL" id="JAANQT010000043">
    <property type="protein sequence ID" value="KAG1315433.1"/>
    <property type="molecule type" value="Genomic_DNA"/>
</dbReference>
<dbReference type="InterPro" id="IPR005036">
    <property type="entry name" value="CBM21_dom"/>
</dbReference>
<dbReference type="Proteomes" id="UP000716291">
    <property type="component" value="Unassembled WGS sequence"/>
</dbReference>
<dbReference type="PANTHER" id="PTHR12307:SF36">
    <property type="entry name" value="GLYCOGEN-BINDING SUBUNIT 76A"/>
    <property type="match status" value="1"/>
</dbReference>
<dbReference type="GO" id="GO:0000164">
    <property type="term" value="C:protein phosphatase type 1 complex"/>
    <property type="evidence" value="ECO:0007669"/>
    <property type="project" value="TreeGrafter"/>
</dbReference>
<evidence type="ECO:0000259" key="2">
    <source>
        <dbReference type="PROSITE" id="PS51159"/>
    </source>
</evidence>
<dbReference type="Gene3D" id="2.60.40.2440">
    <property type="entry name" value="Carbohydrate binding type-21 domain"/>
    <property type="match status" value="1"/>
</dbReference>
<evidence type="ECO:0000313" key="3">
    <source>
        <dbReference type="EMBL" id="KAG1315433.1"/>
    </source>
</evidence>
<dbReference type="PANTHER" id="PTHR12307">
    <property type="entry name" value="PROTEIN PHOSPHATASE 1 REGULATORY SUBUNIT"/>
    <property type="match status" value="1"/>
</dbReference>
<feature type="compositionally biased region" description="Basic and acidic residues" evidence="1">
    <location>
        <begin position="15"/>
        <end position="32"/>
    </location>
</feature>
<gene>
    <name evidence="3" type="ORF">G6F64_000678</name>
</gene>
<feature type="compositionally biased region" description="Acidic residues" evidence="1">
    <location>
        <begin position="258"/>
        <end position="275"/>
    </location>
</feature>
<dbReference type="InterPro" id="IPR038175">
    <property type="entry name" value="CBM21_dom_sf"/>
</dbReference>
<protein>
    <recommendedName>
        <fullName evidence="2">CBM21 domain-containing protein</fullName>
    </recommendedName>
</protein>
<sequence>MPSFTTFPRNQSKWKRSDWSRPLLKEKDDHKTTPPPPTIQKPETKKSEFQPQRFSVFGNSKSKIAMINNSKEDEEVLVEKKEGQAEKKKNVRFDPIFLERVCLFNESQSPFELKGIHDKVSHLRIICSNWTSQRQHIRLDKKCFSVTKDNQGIKGQLMVRNLALDKSVSIRYTLDRWSTVREVDGVFFGPNPKNVTFDIYEFTMDLGHGQLADRGEMRGKIEFTIRVTAGIRDYYEDNNGHNYAIKVIADPLNRIKDDDEIDDEDEYPTEEEEEEKEKHTSFTNALKGYQHAKPLHLKKRQQLFLGTRYNFSQSLSLSKKSSSIEPNYFPKPFIKPSSPPSDHVHLLDNMYIPTNTTPPTSPQCSPIIPSKLLSSSMDINSSYYLELLNKFCFYNSNSNDEA</sequence>
<name>A0A9P7BXD4_RHIOR</name>
<feature type="compositionally biased region" description="Polar residues" evidence="1">
    <location>
        <begin position="1"/>
        <end position="11"/>
    </location>
</feature>
<dbReference type="PROSITE" id="PS51159">
    <property type="entry name" value="CBM21"/>
    <property type="match status" value="1"/>
</dbReference>
<accession>A0A9P7BXD4</accession>
<dbReference type="GO" id="GO:0008157">
    <property type="term" value="F:protein phosphatase 1 binding"/>
    <property type="evidence" value="ECO:0007669"/>
    <property type="project" value="TreeGrafter"/>
</dbReference>
<feature type="region of interest" description="Disordered" evidence="1">
    <location>
        <begin position="1"/>
        <end position="52"/>
    </location>
</feature>
<comment type="caution">
    <text evidence="3">The sequence shown here is derived from an EMBL/GenBank/DDBJ whole genome shotgun (WGS) entry which is preliminary data.</text>
</comment>
<organism evidence="3 4">
    <name type="scientific">Rhizopus oryzae</name>
    <name type="common">Mucormycosis agent</name>
    <name type="synonym">Rhizopus arrhizus var. delemar</name>
    <dbReference type="NCBI Taxonomy" id="64495"/>
    <lineage>
        <taxon>Eukaryota</taxon>
        <taxon>Fungi</taxon>
        <taxon>Fungi incertae sedis</taxon>
        <taxon>Mucoromycota</taxon>
        <taxon>Mucoromycotina</taxon>
        <taxon>Mucoromycetes</taxon>
        <taxon>Mucorales</taxon>
        <taxon>Mucorineae</taxon>
        <taxon>Rhizopodaceae</taxon>
        <taxon>Rhizopus</taxon>
    </lineage>
</organism>
<reference evidence="3" key="1">
    <citation type="journal article" date="2020" name="Microb. Genom.">
        <title>Genetic diversity of clinical and environmental Mucorales isolates obtained from an investigation of mucormycosis cases among solid organ transplant recipients.</title>
        <authorList>
            <person name="Nguyen M.H."/>
            <person name="Kaul D."/>
            <person name="Muto C."/>
            <person name="Cheng S.J."/>
            <person name="Richter R.A."/>
            <person name="Bruno V.M."/>
            <person name="Liu G."/>
            <person name="Beyhan S."/>
            <person name="Sundermann A.J."/>
            <person name="Mounaud S."/>
            <person name="Pasculle A.W."/>
            <person name="Nierman W.C."/>
            <person name="Driscoll E."/>
            <person name="Cumbie R."/>
            <person name="Clancy C.J."/>
            <person name="Dupont C.L."/>
        </authorList>
    </citation>
    <scope>NUCLEOTIDE SEQUENCE</scope>
    <source>
        <strain evidence="3">GL11</strain>
    </source>
</reference>
<dbReference type="AlphaFoldDB" id="A0A9P7BXD4"/>
<dbReference type="GO" id="GO:0005979">
    <property type="term" value="P:regulation of glycogen biosynthetic process"/>
    <property type="evidence" value="ECO:0007669"/>
    <property type="project" value="TreeGrafter"/>
</dbReference>
<dbReference type="Pfam" id="PF03370">
    <property type="entry name" value="CBM_21"/>
    <property type="match status" value="1"/>
</dbReference>
<evidence type="ECO:0000313" key="4">
    <source>
        <dbReference type="Proteomes" id="UP000716291"/>
    </source>
</evidence>
<proteinExistence type="predicted"/>
<feature type="region of interest" description="Disordered" evidence="1">
    <location>
        <begin position="257"/>
        <end position="281"/>
    </location>
</feature>
<evidence type="ECO:0000256" key="1">
    <source>
        <dbReference type="SAM" id="MobiDB-lite"/>
    </source>
</evidence>
<dbReference type="GO" id="GO:2001069">
    <property type="term" value="F:glycogen binding"/>
    <property type="evidence" value="ECO:0007669"/>
    <property type="project" value="TreeGrafter"/>
</dbReference>
<keyword evidence="4" id="KW-1185">Reference proteome</keyword>
<dbReference type="InterPro" id="IPR050782">
    <property type="entry name" value="PP1_regulatory_subunit_3"/>
</dbReference>
<feature type="domain" description="CBM21" evidence="2">
    <location>
        <begin position="129"/>
        <end position="246"/>
    </location>
</feature>